<evidence type="ECO:0000313" key="2">
    <source>
        <dbReference type="EMBL" id="MFC3681163.1"/>
    </source>
</evidence>
<dbReference type="EMBL" id="JBHRYB010000013">
    <property type="protein sequence ID" value="MFC3681163.1"/>
    <property type="molecule type" value="Genomic_DNA"/>
</dbReference>
<keyword evidence="1" id="KW-0472">Membrane</keyword>
<sequence length="294" mass="31657">MALNNLQDSLQSKSAGMISYRAPSYGQFKTKVTPLYWYGVPRNVELGGLTMDVDLMMNYQVEESNDTEKFLAYNQAQGARMSAMEHLVPEQMFSTEENPASGISAVKALQIAGAEGQKIWTITSENVEFAISNLSLPIDIITEIRNSAIAGMEITTHERPVNFYGSSQFGYIILDPQTGAGAYKIGGGENGGDLVFSISDLFFNLSGFIFGFQEKQQAGKKASAIFKYLGKFFGGVGIVFGTIASIIDLVLSILISLISVGAGVIGFLVSNIIQSVASTVAKLMMDVVKKDSGC</sequence>
<name>A0ABV7VYQ8_9GAMM</name>
<keyword evidence="1" id="KW-1133">Transmembrane helix</keyword>
<reference evidence="3" key="1">
    <citation type="journal article" date="2019" name="Int. J. Syst. Evol. Microbiol.">
        <title>The Global Catalogue of Microorganisms (GCM) 10K type strain sequencing project: providing services to taxonomists for standard genome sequencing and annotation.</title>
        <authorList>
            <consortium name="The Broad Institute Genomics Platform"/>
            <consortium name="The Broad Institute Genome Sequencing Center for Infectious Disease"/>
            <person name="Wu L."/>
            <person name="Ma J."/>
        </authorList>
    </citation>
    <scope>NUCLEOTIDE SEQUENCE [LARGE SCALE GENOMIC DNA]</scope>
    <source>
        <strain evidence="3">KCTC 42424</strain>
    </source>
</reference>
<feature type="transmembrane region" description="Helical" evidence="1">
    <location>
        <begin position="224"/>
        <end position="247"/>
    </location>
</feature>
<proteinExistence type="predicted"/>
<organism evidence="2 3">
    <name type="scientific">Bacterioplanoides pacificum</name>
    <dbReference type="NCBI Taxonomy" id="1171596"/>
    <lineage>
        <taxon>Bacteria</taxon>
        <taxon>Pseudomonadati</taxon>
        <taxon>Pseudomonadota</taxon>
        <taxon>Gammaproteobacteria</taxon>
        <taxon>Oceanospirillales</taxon>
        <taxon>Oceanospirillaceae</taxon>
        <taxon>Bacterioplanoides</taxon>
    </lineage>
</organism>
<dbReference type="Proteomes" id="UP001595722">
    <property type="component" value="Unassembled WGS sequence"/>
</dbReference>
<keyword evidence="1" id="KW-0812">Transmembrane</keyword>
<gene>
    <name evidence="2" type="ORF">ACFOMG_13745</name>
</gene>
<feature type="transmembrane region" description="Helical" evidence="1">
    <location>
        <begin position="253"/>
        <end position="273"/>
    </location>
</feature>
<keyword evidence="3" id="KW-1185">Reference proteome</keyword>
<feature type="transmembrane region" description="Helical" evidence="1">
    <location>
        <begin position="194"/>
        <end position="212"/>
    </location>
</feature>
<protein>
    <submittedName>
        <fullName evidence="2">Uncharacterized protein</fullName>
    </submittedName>
</protein>
<evidence type="ECO:0000313" key="3">
    <source>
        <dbReference type="Proteomes" id="UP001595722"/>
    </source>
</evidence>
<accession>A0ABV7VYQ8</accession>
<dbReference type="RefSeq" id="WP_376867403.1">
    <property type="nucleotide sequence ID" value="NZ_JBHRYB010000013.1"/>
</dbReference>
<comment type="caution">
    <text evidence="2">The sequence shown here is derived from an EMBL/GenBank/DDBJ whole genome shotgun (WGS) entry which is preliminary data.</text>
</comment>
<evidence type="ECO:0000256" key="1">
    <source>
        <dbReference type="SAM" id="Phobius"/>
    </source>
</evidence>